<dbReference type="InterPro" id="IPR050642">
    <property type="entry name" value="PDH_E1_Alpha_Subunit"/>
</dbReference>
<feature type="domain" description="Dehydrogenase E1 component" evidence="6">
    <location>
        <begin position="16"/>
        <end position="310"/>
    </location>
</feature>
<dbReference type="EMBL" id="BSOS01000090">
    <property type="protein sequence ID" value="GLR68569.1"/>
    <property type="molecule type" value="Genomic_DNA"/>
</dbReference>
<evidence type="ECO:0000313" key="7">
    <source>
        <dbReference type="EMBL" id="GLR68569.1"/>
    </source>
</evidence>
<evidence type="ECO:0000256" key="5">
    <source>
        <dbReference type="ARBA" id="ARBA00051231"/>
    </source>
</evidence>
<dbReference type="PANTHER" id="PTHR11516:SF60">
    <property type="entry name" value="PYRUVATE DEHYDROGENASE E1 COMPONENT SUBUNIT ALPHA"/>
    <property type="match status" value="1"/>
</dbReference>
<name>A0ABQ6A8L9_9PROT</name>
<gene>
    <name evidence="7" type="primary">acoA_3</name>
    <name evidence="7" type="ORF">GCM10010909_32500</name>
</gene>
<keyword evidence="3" id="KW-0786">Thiamine pyrophosphate</keyword>
<dbReference type="SUPFAM" id="SSF52518">
    <property type="entry name" value="Thiamin diphosphate-binding fold (THDP-binding)"/>
    <property type="match status" value="1"/>
</dbReference>
<evidence type="ECO:0000259" key="6">
    <source>
        <dbReference type="Pfam" id="PF00676"/>
    </source>
</evidence>
<protein>
    <submittedName>
        <fullName evidence="7">ABC transporter substrate-binding protein</fullName>
    </submittedName>
</protein>
<keyword evidence="2" id="KW-0560">Oxidoreductase</keyword>
<proteinExistence type="predicted"/>
<evidence type="ECO:0000313" key="8">
    <source>
        <dbReference type="Proteomes" id="UP001156641"/>
    </source>
</evidence>
<evidence type="ECO:0000256" key="1">
    <source>
        <dbReference type="ARBA" id="ARBA00001964"/>
    </source>
</evidence>
<sequence>MRMQLSREQLLQAFRSMVKIREFEERLHIENPKGEIPGFLHLYAGQEAVAVGLCEQLTERDYIISTHRGHGHCIAKGCDIPAMMLEIYGRADGLCNGKGGSMHIADVTKGMLGANGIVGGGQPIAVGAAIACKMRGDGSVAASFTGDGAANQGTVFEAMNLAVVLQVPKVFMFEMNGYSEHTGGSYSTGAKDPVQRIRGFGIPVFEADGFDLFSVYDAVRQALEISRNGGGPTAVYAQTTRYYGHFEGDPMLYRAPGEVERLRAENDCLQNFRRRVTEAGLLTAGDLDGIEVEIRALVDHSVVAAKAGRGHTPAELLTNVYASY</sequence>
<comment type="function">
    <text evidence="4">The pyruvate dehydrogenase complex catalyzes the overall conversion of pyruvate to acetyl-CoA and CO(2). It contains multiple copies of three enzymatic components: pyruvate dehydrogenase (E1), dihydrolipoamide acetyltransferase (E2) and lipoamide dehydrogenase (E3).</text>
</comment>
<evidence type="ECO:0000256" key="2">
    <source>
        <dbReference type="ARBA" id="ARBA00023002"/>
    </source>
</evidence>
<comment type="caution">
    <text evidence="7">The sequence shown here is derived from an EMBL/GenBank/DDBJ whole genome shotgun (WGS) entry which is preliminary data.</text>
</comment>
<dbReference type="Proteomes" id="UP001156641">
    <property type="component" value="Unassembled WGS sequence"/>
</dbReference>
<dbReference type="InterPro" id="IPR029061">
    <property type="entry name" value="THDP-binding"/>
</dbReference>
<reference evidence="8" key="1">
    <citation type="journal article" date="2019" name="Int. J. Syst. Evol. Microbiol.">
        <title>The Global Catalogue of Microorganisms (GCM) 10K type strain sequencing project: providing services to taxonomists for standard genome sequencing and annotation.</title>
        <authorList>
            <consortium name="The Broad Institute Genomics Platform"/>
            <consortium name="The Broad Institute Genome Sequencing Center for Infectious Disease"/>
            <person name="Wu L."/>
            <person name="Ma J."/>
        </authorList>
    </citation>
    <scope>NUCLEOTIDE SEQUENCE [LARGE SCALE GENOMIC DNA]</scope>
    <source>
        <strain evidence="8">NBRC 112502</strain>
    </source>
</reference>
<dbReference type="Pfam" id="PF00676">
    <property type="entry name" value="E1_dh"/>
    <property type="match status" value="1"/>
</dbReference>
<dbReference type="PANTHER" id="PTHR11516">
    <property type="entry name" value="PYRUVATE DEHYDROGENASE E1 COMPONENT, ALPHA SUBUNIT BACTERIAL AND ORGANELLAR"/>
    <property type="match status" value="1"/>
</dbReference>
<evidence type="ECO:0000256" key="3">
    <source>
        <dbReference type="ARBA" id="ARBA00023052"/>
    </source>
</evidence>
<organism evidence="7 8">
    <name type="scientific">Acidocella aquatica</name>
    <dbReference type="NCBI Taxonomy" id="1922313"/>
    <lineage>
        <taxon>Bacteria</taxon>
        <taxon>Pseudomonadati</taxon>
        <taxon>Pseudomonadota</taxon>
        <taxon>Alphaproteobacteria</taxon>
        <taxon>Acetobacterales</taxon>
        <taxon>Acidocellaceae</taxon>
        <taxon>Acidocella</taxon>
    </lineage>
</organism>
<accession>A0ABQ6A8L9</accession>
<dbReference type="Gene3D" id="3.40.50.970">
    <property type="match status" value="1"/>
</dbReference>
<dbReference type="CDD" id="cd02000">
    <property type="entry name" value="TPP_E1_PDC_ADC_BCADC"/>
    <property type="match status" value="1"/>
</dbReference>
<keyword evidence="8" id="KW-1185">Reference proteome</keyword>
<dbReference type="InterPro" id="IPR001017">
    <property type="entry name" value="DH_E1"/>
</dbReference>
<comment type="cofactor">
    <cofactor evidence="1">
        <name>thiamine diphosphate</name>
        <dbReference type="ChEBI" id="CHEBI:58937"/>
    </cofactor>
</comment>
<evidence type="ECO:0000256" key="4">
    <source>
        <dbReference type="ARBA" id="ARBA00025211"/>
    </source>
</evidence>
<comment type="catalytic activity">
    <reaction evidence="5">
        <text>N(6)-[(R)-lipoyl]-L-lysyl-[protein] + pyruvate + H(+) = N(6)-[(R)-S(8)-acetyldihydrolipoyl]-L-lysyl-[protein] + CO2</text>
        <dbReference type="Rhea" id="RHEA:19189"/>
        <dbReference type="Rhea" id="RHEA-COMP:10474"/>
        <dbReference type="Rhea" id="RHEA-COMP:10478"/>
        <dbReference type="ChEBI" id="CHEBI:15361"/>
        <dbReference type="ChEBI" id="CHEBI:15378"/>
        <dbReference type="ChEBI" id="CHEBI:16526"/>
        <dbReference type="ChEBI" id="CHEBI:83099"/>
        <dbReference type="ChEBI" id="CHEBI:83111"/>
        <dbReference type="EC" id="1.2.4.1"/>
    </reaction>
</comment>